<feature type="transmembrane region" description="Helical" evidence="2">
    <location>
        <begin position="190"/>
        <end position="211"/>
    </location>
</feature>
<evidence type="ECO:0000313" key="4">
    <source>
        <dbReference type="Proteomes" id="UP001341281"/>
    </source>
</evidence>
<keyword evidence="2" id="KW-0472">Membrane</keyword>
<name>A0AAQ3WTJ5_PASNO</name>
<dbReference type="EMBL" id="CP144749">
    <property type="protein sequence ID" value="WVZ74128.1"/>
    <property type="molecule type" value="Genomic_DNA"/>
</dbReference>
<feature type="compositionally biased region" description="Basic residues" evidence="1">
    <location>
        <begin position="9"/>
        <end position="19"/>
    </location>
</feature>
<accession>A0AAQ3WTJ5</accession>
<dbReference type="Proteomes" id="UP001341281">
    <property type="component" value="Chromosome 05"/>
</dbReference>
<organism evidence="3 4">
    <name type="scientific">Paspalum notatum var. saurae</name>
    <dbReference type="NCBI Taxonomy" id="547442"/>
    <lineage>
        <taxon>Eukaryota</taxon>
        <taxon>Viridiplantae</taxon>
        <taxon>Streptophyta</taxon>
        <taxon>Embryophyta</taxon>
        <taxon>Tracheophyta</taxon>
        <taxon>Spermatophyta</taxon>
        <taxon>Magnoliopsida</taxon>
        <taxon>Liliopsida</taxon>
        <taxon>Poales</taxon>
        <taxon>Poaceae</taxon>
        <taxon>PACMAD clade</taxon>
        <taxon>Panicoideae</taxon>
        <taxon>Andropogonodae</taxon>
        <taxon>Paspaleae</taxon>
        <taxon>Paspalinae</taxon>
        <taxon>Paspalum</taxon>
    </lineage>
</organism>
<dbReference type="AlphaFoldDB" id="A0AAQ3WTJ5"/>
<evidence type="ECO:0000256" key="2">
    <source>
        <dbReference type="SAM" id="Phobius"/>
    </source>
</evidence>
<sequence>MVRGSGMRPRSRRMRRVGKMRVSAEPRGGDELKAGGRGIRDRSGGGSLGRVVKAGRPDSKVDKPNSDDSPRDGWIYVRGHRIEKAGLHIDPDGNVYVPDSEDEESGMEYQACGQHVSAGKELVMDLNPQVHDEAAVQAAGVEIASDMVADEDSRMKVPTEVPEPLKEVLANMDPLYHDVFVSMFDVEVKFMLFLFTMKADVSILLLIFFNMKDCCKGAMLRSKPCTPTCSAC</sequence>
<keyword evidence="4" id="KW-1185">Reference proteome</keyword>
<keyword evidence="2" id="KW-1133">Transmembrane helix</keyword>
<gene>
    <name evidence="3" type="ORF">U9M48_022350</name>
</gene>
<feature type="region of interest" description="Disordered" evidence="1">
    <location>
        <begin position="1"/>
        <end position="72"/>
    </location>
</feature>
<keyword evidence="2" id="KW-0812">Transmembrane</keyword>
<protein>
    <submittedName>
        <fullName evidence="3">Uncharacterized protein</fullName>
    </submittedName>
</protein>
<feature type="compositionally biased region" description="Basic and acidic residues" evidence="1">
    <location>
        <begin position="55"/>
        <end position="71"/>
    </location>
</feature>
<proteinExistence type="predicted"/>
<evidence type="ECO:0000313" key="3">
    <source>
        <dbReference type="EMBL" id="WVZ74128.1"/>
    </source>
</evidence>
<reference evidence="3 4" key="1">
    <citation type="submission" date="2024-02" db="EMBL/GenBank/DDBJ databases">
        <title>High-quality chromosome-scale genome assembly of Pensacola bahiagrass (Paspalum notatum Flugge var. saurae).</title>
        <authorList>
            <person name="Vega J.M."/>
            <person name="Podio M."/>
            <person name="Orjuela J."/>
            <person name="Siena L.A."/>
            <person name="Pessino S.C."/>
            <person name="Combes M.C."/>
            <person name="Mariac C."/>
            <person name="Albertini E."/>
            <person name="Pupilli F."/>
            <person name="Ortiz J.P.A."/>
            <person name="Leblanc O."/>
        </authorList>
    </citation>
    <scope>NUCLEOTIDE SEQUENCE [LARGE SCALE GENOMIC DNA]</scope>
    <source>
        <strain evidence="3">R1</strain>
        <tissue evidence="3">Leaf</tissue>
    </source>
</reference>
<evidence type="ECO:0000256" key="1">
    <source>
        <dbReference type="SAM" id="MobiDB-lite"/>
    </source>
</evidence>
<feature type="compositionally biased region" description="Basic and acidic residues" evidence="1">
    <location>
        <begin position="22"/>
        <end position="43"/>
    </location>
</feature>